<organism evidence="1 2">
    <name type="scientific">Nonomuraea guangzhouensis</name>
    <dbReference type="NCBI Taxonomy" id="1291555"/>
    <lineage>
        <taxon>Bacteria</taxon>
        <taxon>Bacillati</taxon>
        <taxon>Actinomycetota</taxon>
        <taxon>Actinomycetes</taxon>
        <taxon>Streptosporangiales</taxon>
        <taxon>Streptosporangiaceae</taxon>
        <taxon>Nonomuraea</taxon>
    </lineage>
</organism>
<dbReference type="EMBL" id="JBHUCM010000007">
    <property type="protein sequence ID" value="MFD1536955.1"/>
    <property type="molecule type" value="Genomic_DNA"/>
</dbReference>
<keyword evidence="2" id="KW-1185">Reference proteome</keyword>
<reference evidence="2" key="1">
    <citation type="journal article" date="2019" name="Int. J. Syst. Evol. Microbiol.">
        <title>The Global Catalogue of Microorganisms (GCM) 10K type strain sequencing project: providing services to taxonomists for standard genome sequencing and annotation.</title>
        <authorList>
            <consortium name="The Broad Institute Genomics Platform"/>
            <consortium name="The Broad Institute Genome Sequencing Center for Infectious Disease"/>
            <person name="Wu L."/>
            <person name="Ma J."/>
        </authorList>
    </citation>
    <scope>NUCLEOTIDE SEQUENCE [LARGE SCALE GENOMIC DNA]</scope>
    <source>
        <strain evidence="2">CGMCC 1.15399</strain>
    </source>
</reference>
<dbReference type="RefSeq" id="WP_219527899.1">
    <property type="nucleotide sequence ID" value="NZ_JAHKRM010000003.1"/>
</dbReference>
<evidence type="ECO:0000313" key="1">
    <source>
        <dbReference type="EMBL" id="MFD1536955.1"/>
    </source>
</evidence>
<comment type="caution">
    <text evidence="1">The sequence shown here is derived from an EMBL/GenBank/DDBJ whole genome shotgun (WGS) entry which is preliminary data.</text>
</comment>
<proteinExistence type="predicted"/>
<gene>
    <name evidence="1" type="ORF">ACFSJ0_07920</name>
</gene>
<name>A0ABW4G3K2_9ACTN</name>
<protein>
    <submittedName>
        <fullName evidence="1">Uncharacterized protein</fullName>
    </submittedName>
</protein>
<dbReference type="Proteomes" id="UP001597097">
    <property type="component" value="Unassembled WGS sequence"/>
</dbReference>
<accession>A0ABW4G3K2</accession>
<evidence type="ECO:0000313" key="2">
    <source>
        <dbReference type="Proteomes" id="UP001597097"/>
    </source>
</evidence>
<sequence>MTDQSTFVGCRVGPAAAKGAFVRQLNEQSGPQAAGAVQRVLEHWPVRTAFQRAG</sequence>